<keyword evidence="5 14" id="KW-0732">Signal</keyword>
<keyword evidence="9" id="KW-0560">Oxidoreductase</keyword>
<sequence length="761" mass="89325">MNKIQTFITLFVIFVSLLGFCSTKNVKDLIVVSVATRSTDGFERFNRSIQVYGLKLELLGLNQPWKGGDVVRRPGGGQKIRLLRQYLESVQDRDDHLILFTDSYDVIINGNGDEIIKKFNTFKANVVFSSEKYCWPDISLATLYPKTDDKRYLNSGGFIGFASDLYRIIQLAKDINDDDDDQLFYTKIYLDKKYREKIGIKLDRNSQLFQNLNGEISDVEIRFNQGSNIVDNPKNADAFLFNKITQTYPIIVHGNGASKIPLNSLGNYLAKSWHPAIGCISCDENEQRINLDHIDHDDYPHVLMAITILKPTPFFPEFLEYLTSLDYYKHRITLFIQSTNDYHNEQIDKLMENFRNYYHDIRYVENKQAKEWQLRNNYLDECTRVNCDYLFVVDSDARLTNSRTLRDLIEANRSIIASMLVRPKEYWSNFWGTITNDGYYSRSHDYVQIIKNERRGIWNVPFISTAYLIKSSLLNLENLSANENNNHRPLSYRNHQQHKNDDNDDEKSFDADMYFCQVLRDNGIFMYVTNLKDYGHLAQMDTMDVSLKHPEFYEIYTNEYEWRKRYIHENYSTNLLDETIIEQPCPDVYWFPIVTPTFCRHLIEIMENHGQWSAGKNQDPRLAGGYENVPTVDIHMNQVGLEQHWLYFLREYIRPVQEKIFIGYYHDPPKAIMNFVVRYHPNEQAFLRPHHDSSTYTVNIALNRPRIDYEGGGCRFVRQNCSVTNLRLGWSLLHPGRLTHYHEGLTVTKGVRYIMVSFVDP</sequence>
<feature type="signal peptide" evidence="14">
    <location>
        <begin position="1"/>
        <end position="23"/>
    </location>
</feature>
<dbReference type="InterPro" id="IPR057589">
    <property type="entry name" value="GT_PLOD"/>
</dbReference>
<evidence type="ECO:0000256" key="7">
    <source>
        <dbReference type="ARBA" id="ARBA00022896"/>
    </source>
</evidence>
<dbReference type="InterPro" id="IPR029044">
    <property type="entry name" value="Nucleotide-diphossugar_trans"/>
</dbReference>
<dbReference type="PROSITE" id="PS51471">
    <property type="entry name" value="FE2OG_OXY"/>
    <property type="match status" value="1"/>
</dbReference>
<comment type="cofactor">
    <cofactor evidence="1">
        <name>L-ascorbate</name>
        <dbReference type="ChEBI" id="CHEBI:38290"/>
    </cofactor>
</comment>
<keyword evidence="6" id="KW-0256">Endoplasmic reticulum</keyword>
<dbReference type="GO" id="GO:0031418">
    <property type="term" value="F:L-ascorbic acid binding"/>
    <property type="evidence" value="ECO:0007669"/>
    <property type="project" value="UniProtKB-KW"/>
</dbReference>
<keyword evidence="7" id="KW-0847">Vitamin C</keyword>
<accession>A0A922I6M9</accession>
<proteinExistence type="predicted"/>
<reference evidence="16" key="2">
    <citation type="submission" date="2020-06" db="EMBL/GenBank/DDBJ databases">
        <authorList>
            <person name="Ji K."/>
            <person name="Li J."/>
        </authorList>
    </citation>
    <scope>NUCLEOTIDE SEQUENCE</scope>
    <source>
        <strain evidence="16">JKM2019</strain>
        <tissue evidence="16">Whole body</tissue>
    </source>
</reference>
<name>A0A922I6M9_DERFA</name>
<evidence type="ECO:0000256" key="14">
    <source>
        <dbReference type="SAM" id="SignalP"/>
    </source>
</evidence>
<dbReference type="PANTHER" id="PTHR10730">
    <property type="entry name" value="PROCOLLAGEN-LYSINE,2-OXOGLUTARATE 5-DIOXYGENASE/GLYCOSYLTRANSFERASE 25 FAMILY MEMBER"/>
    <property type="match status" value="1"/>
</dbReference>
<dbReference type="EMBL" id="ASGP02000002">
    <property type="protein sequence ID" value="KAH9521685.1"/>
    <property type="molecule type" value="Genomic_DNA"/>
</dbReference>
<dbReference type="Proteomes" id="UP000790347">
    <property type="component" value="Unassembled WGS sequence"/>
</dbReference>
<dbReference type="InterPro" id="IPR050757">
    <property type="entry name" value="Collagen_mod_GT25"/>
</dbReference>
<protein>
    <recommendedName>
        <fullName evidence="3">procollagen-lysine 5-dioxygenase</fullName>
        <ecNumber evidence="3">1.14.11.4</ecNumber>
    </recommendedName>
</protein>
<evidence type="ECO:0000313" key="17">
    <source>
        <dbReference type="EMBL" id="KAH9521685.1"/>
    </source>
</evidence>
<evidence type="ECO:0000313" key="16">
    <source>
        <dbReference type="EMBL" id="KAH7639605.1"/>
    </source>
</evidence>
<dbReference type="Pfam" id="PF25342">
    <property type="entry name" value="GT_PLOD"/>
    <property type="match status" value="1"/>
</dbReference>
<feature type="region of interest" description="Disordered" evidence="13">
    <location>
        <begin position="485"/>
        <end position="505"/>
    </location>
</feature>
<comment type="catalytic activity">
    <reaction evidence="12">
        <text>L-lysyl-[collagen] + 2-oxoglutarate + O2 = (5R)-5-hydroxy-L-lysyl-[collagen] + succinate + CO2</text>
        <dbReference type="Rhea" id="RHEA:16569"/>
        <dbReference type="Rhea" id="RHEA-COMP:12751"/>
        <dbReference type="Rhea" id="RHEA-COMP:12752"/>
        <dbReference type="ChEBI" id="CHEBI:15379"/>
        <dbReference type="ChEBI" id="CHEBI:16526"/>
        <dbReference type="ChEBI" id="CHEBI:16810"/>
        <dbReference type="ChEBI" id="CHEBI:29969"/>
        <dbReference type="ChEBI" id="CHEBI:30031"/>
        <dbReference type="ChEBI" id="CHEBI:133442"/>
        <dbReference type="EC" id="1.14.11.4"/>
    </reaction>
</comment>
<evidence type="ECO:0000313" key="18">
    <source>
        <dbReference type="Proteomes" id="UP000790347"/>
    </source>
</evidence>
<dbReference type="GO" id="GO:0008475">
    <property type="term" value="F:procollagen-lysine 5-dioxygenase activity"/>
    <property type="evidence" value="ECO:0007669"/>
    <property type="project" value="UniProtKB-EC"/>
</dbReference>
<dbReference type="EC" id="1.14.11.4" evidence="3"/>
<reference evidence="17" key="1">
    <citation type="submission" date="2013-05" db="EMBL/GenBank/DDBJ databases">
        <authorList>
            <person name="Yim A.K.Y."/>
            <person name="Chan T.F."/>
            <person name="Ji K.M."/>
            <person name="Liu X.Y."/>
            <person name="Zhou J.W."/>
            <person name="Li R.Q."/>
            <person name="Yang K.Y."/>
            <person name="Li J."/>
            <person name="Li M."/>
            <person name="Law P.T.W."/>
            <person name="Wu Y.L."/>
            <person name="Cai Z.L."/>
            <person name="Qin H."/>
            <person name="Bao Y."/>
            <person name="Leung R.K.K."/>
            <person name="Ng P.K.S."/>
            <person name="Zou J."/>
            <person name="Zhong X.J."/>
            <person name="Ran P.X."/>
            <person name="Zhong N.S."/>
            <person name="Liu Z.G."/>
            <person name="Tsui S.K.W."/>
        </authorList>
    </citation>
    <scope>NUCLEOTIDE SEQUENCE</scope>
    <source>
        <strain evidence="17">Derf</strain>
        <tissue evidence="17">Whole organism</tissue>
    </source>
</reference>
<dbReference type="EMBL" id="SDOV01000007">
    <property type="protein sequence ID" value="KAH7639605.1"/>
    <property type="molecule type" value="Genomic_DNA"/>
</dbReference>
<dbReference type="PANTHER" id="PTHR10730:SF45">
    <property type="entry name" value="PROCOLLAGEN-LYSINE,2-OXOGLUTARATE 5-DIOXYGENASE"/>
    <property type="match status" value="1"/>
</dbReference>
<comment type="subcellular location">
    <subcellularLocation>
        <location evidence="2">Endoplasmic reticulum</location>
    </subcellularLocation>
</comment>
<dbReference type="SUPFAM" id="SSF53448">
    <property type="entry name" value="Nucleotide-diphospho-sugar transferases"/>
    <property type="match status" value="1"/>
</dbReference>
<evidence type="ECO:0000256" key="12">
    <source>
        <dbReference type="ARBA" id="ARBA00047930"/>
    </source>
</evidence>
<dbReference type="Gene3D" id="3.90.550.10">
    <property type="entry name" value="Spore Coat Polysaccharide Biosynthesis Protein SpsA, Chain A"/>
    <property type="match status" value="1"/>
</dbReference>
<evidence type="ECO:0000259" key="15">
    <source>
        <dbReference type="PROSITE" id="PS51471"/>
    </source>
</evidence>
<evidence type="ECO:0000256" key="6">
    <source>
        <dbReference type="ARBA" id="ARBA00022824"/>
    </source>
</evidence>
<dbReference type="Pfam" id="PF03171">
    <property type="entry name" value="2OG-FeII_Oxy"/>
    <property type="match status" value="1"/>
</dbReference>
<evidence type="ECO:0000256" key="8">
    <source>
        <dbReference type="ARBA" id="ARBA00022964"/>
    </source>
</evidence>
<evidence type="ECO:0000256" key="2">
    <source>
        <dbReference type="ARBA" id="ARBA00004240"/>
    </source>
</evidence>
<dbReference type="GO" id="GO:0005783">
    <property type="term" value="C:endoplasmic reticulum"/>
    <property type="evidence" value="ECO:0007669"/>
    <property type="project" value="UniProtKB-SubCell"/>
</dbReference>
<feature type="domain" description="Fe2OG dioxygenase" evidence="15">
    <location>
        <begin position="670"/>
        <end position="761"/>
    </location>
</feature>
<keyword evidence="10" id="KW-0408">Iron</keyword>
<organism evidence="17 18">
    <name type="scientific">Dermatophagoides farinae</name>
    <name type="common">American house dust mite</name>
    <dbReference type="NCBI Taxonomy" id="6954"/>
    <lineage>
        <taxon>Eukaryota</taxon>
        <taxon>Metazoa</taxon>
        <taxon>Ecdysozoa</taxon>
        <taxon>Arthropoda</taxon>
        <taxon>Chelicerata</taxon>
        <taxon>Arachnida</taxon>
        <taxon>Acari</taxon>
        <taxon>Acariformes</taxon>
        <taxon>Sarcoptiformes</taxon>
        <taxon>Astigmata</taxon>
        <taxon>Psoroptidia</taxon>
        <taxon>Analgoidea</taxon>
        <taxon>Pyroglyphidae</taxon>
        <taxon>Dermatophagoidinae</taxon>
        <taxon>Dermatophagoides</taxon>
    </lineage>
</organism>
<feature type="chain" id="PRO_5038276947" description="procollagen-lysine 5-dioxygenase" evidence="14">
    <location>
        <begin position="24"/>
        <end position="761"/>
    </location>
</feature>
<evidence type="ECO:0000256" key="11">
    <source>
        <dbReference type="ARBA" id="ARBA00023180"/>
    </source>
</evidence>
<dbReference type="Gene3D" id="2.60.120.620">
    <property type="entry name" value="q2cbj1_9rhob like domain"/>
    <property type="match status" value="1"/>
</dbReference>
<keyword evidence="8" id="KW-0223">Dioxygenase</keyword>
<evidence type="ECO:0000256" key="3">
    <source>
        <dbReference type="ARBA" id="ARBA00012264"/>
    </source>
</evidence>
<dbReference type="AlphaFoldDB" id="A0A922I6M9"/>
<reference evidence="16" key="3">
    <citation type="journal article" date="2021" name="World Allergy Organ. J.">
        <title>Chromosome-level assembly of Dermatophagoides farinae genome and transcriptome reveals two novel allergens Der f 37 and Der f 39.</title>
        <authorList>
            <person name="Chen J."/>
            <person name="Cai Z."/>
            <person name="Fan D."/>
            <person name="Hu J."/>
            <person name="Hou Y."/>
            <person name="He Y."/>
            <person name="Zhang Z."/>
            <person name="Zhao Z."/>
            <person name="Gao P."/>
            <person name="Hu W."/>
            <person name="Sun J."/>
            <person name="Li J."/>
            <person name="Ji K."/>
        </authorList>
    </citation>
    <scope>NUCLEOTIDE SEQUENCE</scope>
    <source>
        <strain evidence="16">JKM2019</strain>
    </source>
</reference>
<dbReference type="SMART" id="SM00702">
    <property type="entry name" value="P4Hc"/>
    <property type="match status" value="1"/>
</dbReference>
<dbReference type="OrthoDB" id="69177at2759"/>
<evidence type="ECO:0000256" key="13">
    <source>
        <dbReference type="SAM" id="MobiDB-lite"/>
    </source>
</evidence>
<evidence type="ECO:0000256" key="4">
    <source>
        <dbReference type="ARBA" id="ARBA00022723"/>
    </source>
</evidence>
<dbReference type="InterPro" id="IPR044861">
    <property type="entry name" value="IPNS-like_FE2OG_OXY"/>
</dbReference>
<reference evidence="17" key="4">
    <citation type="journal article" date="2022" name="Res Sq">
        <title>Comparative Genomics Reveals Insights into the Divergent Evolution of Astigmatic Mites and Household Pest Adaptations.</title>
        <authorList>
            <person name="Xiong Q."/>
            <person name="Wan A.T.-Y."/>
            <person name="Liu X.-Y."/>
            <person name="Fung C.S.-H."/>
            <person name="Xiao X."/>
            <person name="Malainual N."/>
            <person name="Hou J."/>
            <person name="Wang L."/>
            <person name="Wang M."/>
            <person name="Yang K."/>
            <person name="Cui Y."/>
            <person name="Leung E."/>
            <person name="Nong W."/>
            <person name="Shin S.-K."/>
            <person name="Au S."/>
            <person name="Jeong K.Y."/>
            <person name="Chew F.T."/>
            <person name="Hui J."/>
            <person name="Leung T.F."/>
            <person name="Tungtrongchitr A."/>
            <person name="Zhong N."/>
            <person name="Liu Z."/>
            <person name="Tsui S."/>
        </authorList>
    </citation>
    <scope>NUCLEOTIDE SEQUENCE</scope>
    <source>
        <strain evidence="17">Derf</strain>
        <tissue evidence="17">Whole organism</tissue>
    </source>
</reference>
<evidence type="ECO:0000256" key="5">
    <source>
        <dbReference type="ARBA" id="ARBA00022729"/>
    </source>
</evidence>
<keyword evidence="18" id="KW-1185">Reference proteome</keyword>
<evidence type="ECO:0000256" key="10">
    <source>
        <dbReference type="ARBA" id="ARBA00023004"/>
    </source>
</evidence>
<evidence type="ECO:0000256" key="9">
    <source>
        <dbReference type="ARBA" id="ARBA00023002"/>
    </source>
</evidence>
<dbReference type="GO" id="GO:0005506">
    <property type="term" value="F:iron ion binding"/>
    <property type="evidence" value="ECO:0007669"/>
    <property type="project" value="InterPro"/>
</dbReference>
<dbReference type="InterPro" id="IPR006620">
    <property type="entry name" value="Pro_4_hyd_alph"/>
</dbReference>
<gene>
    <name evidence="17" type="primary">PLOD1</name>
    <name evidence="17" type="ORF">DERF_005319</name>
    <name evidence="16" type="ORF">HUG17_3638</name>
</gene>
<dbReference type="InterPro" id="IPR005123">
    <property type="entry name" value="Oxoglu/Fe-dep_dioxygenase_dom"/>
</dbReference>
<dbReference type="Proteomes" id="UP000828236">
    <property type="component" value="Unassembled WGS sequence"/>
</dbReference>
<comment type="caution">
    <text evidence="17">The sequence shown here is derived from an EMBL/GenBank/DDBJ whole genome shotgun (WGS) entry which is preliminary data.</text>
</comment>
<keyword evidence="11" id="KW-0325">Glycoprotein</keyword>
<evidence type="ECO:0000256" key="1">
    <source>
        <dbReference type="ARBA" id="ARBA00001961"/>
    </source>
</evidence>
<keyword evidence="4" id="KW-0479">Metal-binding</keyword>